<evidence type="ECO:0000313" key="1">
    <source>
        <dbReference type="EMBL" id="MCI0184330.1"/>
    </source>
</evidence>
<proteinExistence type="predicted"/>
<reference evidence="1" key="1">
    <citation type="submission" date="2022-03" db="EMBL/GenBank/DDBJ databases">
        <title>Draft Genome Sequence of Firmicute Strain S0AB, a Heterotrophic Iron/Sulfur-Oxidizing Extreme Acidophile.</title>
        <authorList>
            <person name="Vergara E."/>
            <person name="Pakostova E."/>
            <person name="Johnson D.B."/>
            <person name="Holmes D.S."/>
        </authorList>
    </citation>
    <scope>NUCLEOTIDE SEQUENCE</scope>
    <source>
        <strain evidence="1">S0AB</strain>
    </source>
</reference>
<evidence type="ECO:0000313" key="2">
    <source>
        <dbReference type="Proteomes" id="UP001139263"/>
    </source>
</evidence>
<accession>A0A9X2AE99</accession>
<gene>
    <name evidence="1" type="ORF">MM817_02625</name>
</gene>
<organism evidence="1 2">
    <name type="scientific">Sulfoacidibacillus ferrooxidans</name>
    <dbReference type="NCBI Taxonomy" id="2005001"/>
    <lineage>
        <taxon>Bacteria</taxon>
        <taxon>Bacillati</taxon>
        <taxon>Bacillota</taxon>
        <taxon>Bacilli</taxon>
        <taxon>Bacillales</taxon>
        <taxon>Alicyclobacillaceae</taxon>
        <taxon>Sulfoacidibacillus</taxon>
    </lineage>
</organism>
<dbReference type="EMBL" id="JALBUF010000012">
    <property type="protein sequence ID" value="MCI0184330.1"/>
    <property type="molecule type" value="Genomic_DNA"/>
</dbReference>
<comment type="caution">
    <text evidence="1">The sequence shown here is derived from an EMBL/GenBank/DDBJ whole genome shotgun (WGS) entry which is preliminary data.</text>
</comment>
<dbReference type="Proteomes" id="UP001139263">
    <property type="component" value="Unassembled WGS sequence"/>
</dbReference>
<name>A0A9X2AE99_9BACL</name>
<sequence>MMAIPDDHAGDEIITTQPIREKSRNMNEMKGDLFSAMRRQREQRIQMLLSLWEAQLMRIEHRAVTYFYEANTPKIADLFPAKRKAEQRIQGLSLFLQKMDDYK</sequence>
<keyword evidence="2" id="KW-1185">Reference proteome</keyword>
<protein>
    <submittedName>
        <fullName evidence="1">Uncharacterized protein</fullName>
    </submittedName>
</protein>
<dbReference type="AlphaFoldDB" id="A0A9X2AE99"/>
<dbReference type="RefSeq" id="WP_241715913.1">
    <property type="nucleotide sequence ID" value="NZ_JALBUF010000012.1"/>
</dbReference>